<evidence type="ECO:0000313" key="4">
    <source>
        <dbReference type="Proteomes" id="UP000249720"/>
    </source>
</evidence>
<dbReference type="InterPro" id="IPR050312">
    <property type="entry name" value="IolE/XylAMocC-like"/>
</dbReference>
<dbReference type="OrthoDB" id="9798407at2"/>
<dbReference type="PROSITE" id="PS51318">
    <property type="entry name" value="TAT"/>
    <property type="match status" value="1"/>
</dbReference>
<organism evidence="3 4">
    <name type="scientific">Hydrotalea sandarakina</name>
    <dbReference type="NCBI Taxonomy" id="1004304"/>
    <lineage>
        <taxon>Bacteria</taxon>
        <taxon>Pseudomonadati</taxon>
        <taxon>Bacteroidota</taxon>
        <taxon>Chitinophagia</taxon>
        <taxon>Chitinophagales</taxon>
        <taxon>Chitinophagaceae</taxon>
        <taxon>Hydrotalea</taxon>
    </lineage>
</organism>
<keyword evidence="1" id="KW-0732">Signal</keyword>
<comment type="caution">
    <text evidence="3">The sequence shown here is derived from an EMBL/GenBank/DDBJ whole genome shotgun (WGS) entry which is preliminary data.</text>
</comment>
<dbReference type="PANTHER" id="PTHR12110:SF41">
    <property type="entry name" value="INOSOSE DEHYDRATASE"/>
    <property type="match status" value="1"/>
</dbReference>
<dbReference type="Proteomes" id="UP000249720">
    <property type="component" value="Unassembled WGS sequence"/>
</dbReference>
<dbReference type="InterPro" id="IPR006311">
    <property type="entry name" value="TAT_signal"/>
</dbReference>
<dbReference type="RefSeq" id="WP_111295042.1">
    <property type="nucleotide sequence ID" value="NZ_QKZV01000004.1"/>
</dbReference>
<evidence type="ECO:0000259" key="2">
    <source>
        <dbReference type="Pfam" id="PF01261"/>
    </source>
</evidence>
<accession>A0A2W7RVN8</accession>
<dbReference type="SUPFAM" id="SSF51658">
    <property type="entry name" value="Xylose isomerase-like"/>
    <property type="match status" value="1"/>
</dbReference>
<protein>
    <submittedName>
        <fullName evidence="3">Secreted protein</fullName>
    </submittedName>
</protein>
<gene>
    <name evidence="3" type="ORF">LX80_01611</name>
</gene>
<name>A0A2W7RVN8_9BACT</name>
<dbReference type="InterPro" id="IPR019546">
    <property type="entry name" value="TAT_signal_bac_arc"/>
</dbReference>
<sequence length="307" mass="33806">MLKRRDFLKTTGMAALSGLAVSKAVASGSFWETMPPAGVQLYTFFNVIDADVPGTLQKIADIGYKNIESAFSKKGGYYGMTPKAFAALVKDKGLSWKSHHVLGAPFQLPPGRKMPNGPDGKPIVIPPMKNLRDNMQELVDEAAEGGIPYLVCASIPLNTTDEIKSAMNTLNKTDEACKKAGIQFAYHNHYTEFKPVDGVLPYDIILKETPVALELDLAWVTKAGVNPVTLFEQNPGRYKLWHVKDIDKDLKQPQPVGTGVVNFKNIFEHAKTSGMQYYFVEHDNPADPFASITTSMQNLKKIWGSIA</sequence>
<dbReference type="EMBL" id="QKZV01000004">
    <property type="protein sequence ID" value="PZX62916.1"/>
    <property type="molecule type" value="Genomic_DNA"/>
</dbReference>
<dbReference type="InterPro" id="IPR013022">
    <property type="entry name" value="Xyl_isomerase-like_TIM-brl"/>
</dbReference>
<dbReference type="NCBIfam" id="TIGR01409">
    <property type="entry name" value="TAT_signal_seq"/>
    <property type="match status" value="1"/>
</dbReference>
<feature type="signal peptide" evidence="1">
    <location>
        <begin position="1"/>
        <end position="26"/>
    </location>
</feature>
<dbReference type="AlphaFoldDB" id="A0A2W7RVN8"/>
<reference evidence="3 4" key="1">
    <citation type="submission" date="2018-06" db="EMBL/GenBank/DDBJ databases">
        <title>Genomic Encyclopedia of Archaeal and Bacterial Type Strains, Phase II (KMG-II): from individual species to whole genera.</title>
        <authorList>
            <person name="Goeker M."/>
        </authorList>
    </citation>
    <scope>NUCLEOTIDE SEQUENCE [LARGE SCALE GENOMIC DNA]</scope>
    <source>
        <strain evidence="3 4">DSM 23241</strain>
    </source>
</reference>
<dbReference type="PANTHER" id="PTHR12110">
    <property type="entry name" value="HYDROXYPYRUVATE ISOMERASE"/>
    <property type="match status" value="1"/>
</dbReference>
<dbReference type="Pfam" id="PF01261">
    <property type="entry name" value="AP_endonuc_2"/>
    <property type="match status" value="1"/>
</dbReference>
<keyword evidence="4" id="KW-1185">Reference proteome</keyword>
<feature type="domain" description="Xylose isomerase-like TIM barrel" evidence="2">
    <location>
        <begin position="56"/>
        <end position="301"/>
    </location>
</feature>
<dbReference type="InterPro" id="IPR036237">
    <property type="entry name" value="Xyl_isomerase-like_sf"/>
</dbReference>
<dbReference type="Gene3D" id="3.20.20.150">
    <property type="entry name" value="Divalent-metal-dependent TIM barrel enzymes"/>
    <property type="match status" value="1"/>
</dbReference>
<evidence type="ECO:0000256" key="1">
    <source>
        <dbReference type="SAM" id="SignalP"/>
    </source>
</evidence>
<evidence type="ECO:0000313" key="3">
    <source>
        <dbReference type="EMBL" id="PZX62916.1"/>
    </source>
</evidence>
<proteinExistence type="predicted"/>
<feature type="chain" id="PRO_5015964924" evidence="1">
    <location>
        <begin position="27"/>
        <end position="307"/>
    </location>
</feature>